<dbReference type="Pfam" id="PF01149">
    <property type="entry name" value="Fapy_DNA_glyco"/>
    <property type="match status" value="1"/>
</dbReference>
<reference evidence="17 18" key="1">
    <citation type="submission" date="2019-09" db="EMBL/GenBank/DDBJ databases">
        <title>Genome Sequences of Streptomyces kaniharaensis ATCC 21070.</title>
        <authorList>
            <person name="Zhu W."/>
            <person name="De Crecy-Lagard V."/>
            <person name="Richards N.G."/>
        </authorList>
    </citation>
    <scope>NUCLEOTIDE SEQUENCE [LARGE SCALE GENOMIC DNA]</scope>
    <source>
        <strain evidence="17 18">SF-557</strain>
    </source>
</reference>
<dbReference type="EMBL" id="WBOF01000001">
    <property type="protein sequence ID" value="MQS11390.1"/>
    <property type="molecule type" value="Genomic_DNA"/>
</dbReference>
<proteinExistence type="inferred from homology"/>
<keyword evidence="7" id="KW-0378">Hydrolase</keyword>
<evidence type="ECO:0000256" key="5">
    <source>
        <dbReference type="ARBA" id="ARBA00022763"/>
    </source>
</evidence>
<dbReference type="SUPFAM" id="SSF81624">
    <property type="entry name" value="N-terminal domain of MutM-like DNA repair proteins"/>
    <property type="match status" value="1"/>
</dbReference>
<dbReference type="CDD" id="cd08970">
    <property type="entry name" value="AcNei1_N"/>
    <property type="match status" value="1"/>
</dbReference>
<keyword evidence="11" id="KW-0456">Lyase</keyword>
<dbReference type="InterPro" id="IPR012319">
    <property type="entry name" value="FPG_cat"/>
</dbReference>
<keyword evidence="9" id="KW-0238">DNA-binding</keyword>
<name>A0A6N7KIR6_9ACTN</name>
<keyword evidence="13" id="KW-0326">Glycosidase</keyword>
<evidence type="ECO:0000256" key="9">
    <source>
        <dbReference type="ARBA" id="ARBA00023125"/>
    </source>
</evidence>
<dbReference type="SUPFAM" id="SSF46946">
    <property type="entry name" value="S13-like H2TH domain"/>
    <property type="match status" value="1"/>
</dbReference>
<dbReference type="PROSITE" id="PS01242">
    <property type="entry name" value="ZF_FPG_1"/>
    <property type="match status" value="1"/>
</dbReference>
<protein>
    <recommendedName>
        <fullName evidence="3">DNA-(apurinic or apyrimidinic site) lyase</fullName>
        <ecNumber evidence="3">4.2.99.18</ecNumber>
    </recommendedName>
</protein>
<comment type="similarity">
    <text evidence="2">Belongs to the FPG family.</text>
</comment>
<evidence type="ECO:0000256" key="2">
    <source>
        <dbReference type="ARBA" id="ARBA00009409"/>
    </source>
</evidence>
<keyword evidence="5" id="KW-0227">DNA damage</keyword>
<evidence type="ECO:0000256" key="10">
    <source>
        <dbReference type="ARBA" id="ARBA00023204"/>
    </source>
</evidence>
<keyword evidence="10" id="KW-0234">DNA repair</keyword>
<dbReference type="GO" id="GO:0000703">
    <property type="term" value="F:oxidized pyrimidine nucleobase lesion DNA N-glycosylase activity"/>
    <property type="evidence" value="ECO:0007669"/>
    <property type="project" value="TreeGrafter"/>
</dbReference>
<dbReference type="Pfam" id="PF06827">
    <property type="entry name" value="zf-FPG_IleRS"/>
    <property type="match status" value="1"/>
</dbReference>
<organism evidence="17 18">
    <name type="scientific">Streptomyces kaniharaensis</name>
    <dbReference type="NCBI Taxonomy" id="212423"/>
    <lineage>
        <taxon>Bacteria</taxon>
        <taxon>Bacillati</taxon>
        <taxon>Actinomycetota</taxon>
        <taxon>Actinomycetes</taxon>
        <taxon>Kitasatosporales</taxon>
        <taxon>Streptomycetaceae</taxon>
        <taxon>Streptomyces</taxon>
    </lineage>
</organism>
<dbReference type="AlphaFoldDB" id="A0A6N7KIR6"/>
<accession>A0A6N7KIR6</accession>
<dbReference type="FunFam" id="1.10.8.50:FF:000003">
    <property type="entry name" value="Formamidopyrimidine-DNA glycosylase"/>
    <property type="match status" value="1"/>
</dbReference>
<evidence type="ECO:0000256" key="7">
    <source>
        <dbReference type="ARBA" id="ARBA00022801"/>
    </source>
</evidence>
<keyword evidence="6 15" id="KW-0863">Zinc-finger</keyword>
<dbReference type="PROSITE" id="PS51066">
    <property type="entry name" value="ZF_FPG_2"/>
    <property type="match status" value="1"/>
</dbReference>
<dbReference type="InterPro" id="IPR000214">
    <property type="entry name" value="Znf_DNA_glyclase/AP_lyase"/>
</dbReference>
<dbReference type="GO" id="GO:0008270">
    <property type="term" value="F:zinc ion binding"/>
    <property type="evidence" value="ECO:0007669"/>
    <property type="project" value="UniProtKB-KW"/>
</dbReference>
<dbReference type="GO" id="GO:0008534">
    <property type="term" value="F:oxidized purine nucleobase lesion DNA N-glycosylase activity"/>
    <property type="evidence" value="ECO:0007669"/>
    <property type="project" value="UniProtKB-ARBA"/>
</dbReference>
<keyword evidence="4" id="KW-0479">Metal-binding</keyword>
<evidence type="ECO:0000256" key="15">
    <source>
        <dbReference type="PROSITE-ProRule" id="PRU00391"/>
    </source>
</evidence>
<evidence type="ECO:0000256" key="13">
    <source>
        <dbReference type="ARBA" id="ARBA00023295"/>
    </source>
</evidence>
<dbReference type="PANTHER" id="PTHR42697">
    <property type="entry name" value="ENDONUCLEASE 8"/>
    <property type="match status" value="1"/>
</dbReference>
<dbReference type="InterPro" id="IPR015886">
    <property type="entry name" value="H2TH_FPG"/>
</dbReference>
<dbReference type="SMART" id="SM01232">
    <property type="entry name" value="H2TH"/>
    <property type="match status" value="1"/>
</dbReference>
<dbReference type="InterPro" id="IPR010979">
    <property type="entry name" value="Ribosomal_uS13-like_H2TH"/>
</dbReference>
<dbReference type="Proteomes" id="UP000450000">
    <property type="component" value="Unassembled WGS sequence"/>
</dbReference>
<dbReference type="Gene3D" id="1.10.8.50">
    <property type="match status" value="1"/>
</dbReference>
<keyword evidence="8" id="KW-0862">Zinc</keyword>
<dbReference type="GO" id="GO:0006284">
    <property type="term" value="P:base-excision repair"/>
    <property type="evidence" value="ECO:0007669"/>
    <property type="project" value="InterPro"/>
</dbReference>
<keyword evidence="18" id="KW-1185">Reference proteome</keyword>
<dbReference type="RefSeq" id="WP_326846215.1">
    <property type="nucleotide sequence ID" value="NZ_WBOF01000001.1"/>
</dbReference>
<dbReference type="Pfam" id="PF06831">
    <property type="entry name" value="H2TH"/>
    <property type="match status" value="1"/>
</dbReference>
<comment type="cofactor">
    <cofactor evidence="1">
        <name>Zn(2+)</name>
        <dbReference type="ChEBI" id="CHEBI:29105"/>
    </cofactor>
</comment>
<evidence type="ECO:0000256" key="1">
    <source>
        <dbReference type="ARBA" id="ARBA00001947"/>
    </source>
</evidence>
<dbReference type="GO" id="GO:0006979">
    <property type="term" value="P:response to oxidative stress"/>
    <property type="evidence" value="ECO:0007669"/>
    <property type="project" value="UniProtKB-ARBA"/>
</dbReference>
<dbReference type="GO" id="GO:0140078">
    <property type="term" value="F:class I DNA-(apurinic or apyrimidinic site) endonuclease activity"/>
    <property type="evidence" value="ECO:0007669"/>
    <property type="project" value="UniProtKB-EC"/>
</dbReference>
<keyword evidence="12" id="KW-0511">Multifunctional enzyme</keyword>
<dbReference type="InterPro" id="IPR010663">
    <property type="entry name" value="Znf_FPG/IleRS"/>
</dbReference>
<feature type="domain" description="FPG-type" evidence="16">
    <location>
        <begin position="234"/>
        <end position="268"/>
    </location>
</feature>
<dbReference type="PANTHER" id="PTHR42697:SF3">
    <property type="entry name" value="ENDONUCLEASE 8 1"/>
    <property type="match status" value="1"/>
</dbReference>
<evidence type="ECO:0000313" key="17">
    <source>
        <dbReference type="EMBL" id="MQS11390.1"/>
    </source>
</evidence>
<evidence type="ECO:0000256" key="8">
    <source>
        <dbReference type="ARBA" id="ARBA00022833"/>
    </source>
</evidence>
<comment type="catalytic activity">
    <reaction evidence="14">
        <text>2'-deoxyribonucleotide-(2'-deoxyribose 5'-phosphate)-2'-deoxyribonucleotide-DNA = a 3'-end 2'-deoxyribonucleotide-(2,3-dehydro-2,3-deoxyribose 5'-phosphate)-DNA + a 5'-end 5'-phospho-2'-deoxyribonucleoside-DNA + H(+)</text>
        <dbReference type="Rhea" id="RHEA:66592"/>
        <dbReference type="Rhea" id="RHEA-COMP:13180"/>
        <dbReference type="Rhea" id="RHEA-COMP:16897"/>
        <dbReference type="Rhea" id="RHEA-COMP:17067"/>
        <dbReference type="ChEBI" id="CHEBI:15378"/>
        <dbReference type="ChEBI" id="CHEBI:136412"/>
        <dbReference type="ChEBI" id="CHEBI:157695"/>
        <dbReference type="ChEBI" id="CHEBI:167181"/>
        <dbReference type="EC" id="4.2.99.18"/>
    </reaction>
</comment>
<evidence type="ECO:0000256" key="12">
    <source>
        <dbReference type="ARBA" id="ARBA00023268"/>
    </source>
</evidence>
<evidence type="ECO:0000259" key="16">
    <source>
        <dbReference type="PROSITE" id="PS51066"/>
    </source>
</evidence>
<sequence>MPEGHIIHRLAAENRKAFGGRPVQVSSPQGRFADDAKLIDGQVLAEAEATGKHLFLGFEEGAWVHIHLGLYGGFTFGTGPAPAAVGMVRLRLETDDAHADLRGPNTCALITGAEKAAVAARLGPDPLRADADPEAAWRRISASRTTVAALLMDQKVLAGVGNVYRAEVLFRHGINPHRAGRDLARSEWDTIWADLVALMREGVGAGRIDTVRPEHTPEAMGRPPRLDDHGGEVYVYRRAAMPCLVCGTDVRTESHASRNLFWCPTCQAA</sequence>
<evidence type="ECO:0000256" key="14">
    <source>
        <dbReference type="ARBA" id="ARBA00044632"/>
    </source>
</evidence>
<dbReference type="InterPro" id="IPR035937">
    <property type="entry name" value="FPG_N"/>
</dbReference>
<dbReference type="SMART" id="SM00898">
    <property type="entry name" value="Fapy_DNA_glyco"/>
    <property type="match status" value="1"/>
</dbReference>
<dbReference type="Gene3D" id="3.20.190.10">
    <property type="entry name" value="MutM-like, N-terminal"/>
    <property type="match status" value="1"/>
</dbReference>
<evidence type="ECO:0000256" key="11">
    <source>
        <dbReference type="ARBA" id="ARBA00023239"/>
    </source>
</evidence>
<dbReference type="GO" id="GO:0003684">
    <property type="term" value="F:damaged DNA binding"/>
    <property type="evidence" value="ECO:0007669"/>
    <property type="project" value="InterPro"/>
</dbReference>
<evidence type="ECO:0000256" key="6">
    <source>
        <dbReference type="ARBA" id="ARBA00022771"/>
    </source>
</evidence>
<gene>
    <name evidence="17" type="ORF">F7Q99_03560</name>
</gene>
<evidence type="ECO:0000313" key="18">
    <source>
        <dbReference type="Proteomes" id="UP000450000"/>
    </source>
</evidence>
<evidence type="ECO:0000256" key="4">
    <source>
        <dbReference type="ARBA" id="ARBA00022723"/>
    </source>
</evidence>
<evidence type="ECO:0000256" key="3">
    <source>
        <dbReference type="ARBA" id="ARBA00012720"/>
    </source>
</evidence>
<dbReference type="GO" id="GO:0003690">
    <property type="term" value="F:double-stranded DNA binding"/>
    <property type="evidence" value="ECO:0007669"/>
    <property type="project" value="UniProtKB-ARBA"/>
</dbReference>
<comment type="caution">
    <text evidence="17">The sequence shown here is derived from an EMBL/GenBank/DDBJ whole genome shotgun (WGS) entry which is preliminary data.</text>
</comment>
<dbReference type="InterPro" id="IPR015887">
    <property type="entry name" value="DNA_glyclase_Znf_dom_DNA_BS"/>
</dbReference>
<dbReference type="SUPFAM" id="SSF57716">
    <property type="entry name" value="Glucocorticoid receptor-like (DNA-binding domain)"/>
    <property type="match status" value="1"/>
</dbReference>
<dbReference type="EC" id="4.2.99.18" evidence="3"/>